<gene>
    <name evidence="1" type="ORF">Sjap_015099</name>
</gene>
<dbReference type="Proteomes" id="UP001417504">
    <property type="component" value="Unassembled WGS sequence"/>
</dbReference>
<protein>
    <submittedName>
        <fullName evidence="1">Uncharacterized protein</fullName>
    </submittedName>
</protein>
<evidence type="ECO:0000313" key="1">
    <source>
        <dbReference type="EMBL" id="KAK9116152.1"/>
    </source>
</evidence>
<keyword evidence="2" id="KW-1185">Reference proteome</keyword>
<sequence length="66" mass="7314">MRSSTSTSQSINKDPIIQVFGPEHQGHVRGLGFGVTPTKVRAITQSSILVQKLQAYLLEEVLTWCM</sequence>
<dbReference type="AlphaFoldDB" id="A0AAP0NQI7"/>
<evidence type="ECO:0000313" key="2">
    <source>
        <dbReference type="Proteomes" id="UP001417504"/>
    </source>
</evidence>
<accession>A0AAP0NQI7</accession>
<reference evidence="1 2" key="1">
    <citation type="submission" date="2024-01" db="EMBL/GenBank/DDBJ databases">
        <title>Genome assemblies of Stephania.</title>
        <authorList>
            <person name="Yang L."/>
        </authorList>
    </citation>
    <scope>NUCLEOTIDE SEQUENCE [LARGE SCALE GENOMIC DNA]</scope>
    <source>
        <strain evidence="1">QJT</strain>
        <tissue evidence="1">Leaf</tissue>
    </source>
</reference>
<proteinExistence type="predicted"/>
<name>A0AAP0NQI7_9MAGN</name>
<organism evidence="1 2">
    <name type="scientific">Stephania japonica</name>
    <dbReference type="NCBI Taxonomy" id="461633"/>
    <lineage>
        <taxon>Eukaryota</taxon>
        <taxon>Viridiplantae</taxon>
        <taxon>Streptophyta</taxon>
        <taxon>Embryophyta</taxon>
        <taxon>Tracheophyta</taxon>
        <taxon>Spermatophyta</taxon>
        <taxon>Magnoliopsida</taxon>
        <taxon>Ranunculales</taxon>
        <taxon>Menispermaceae</taxon>
        <taxon>Menispermoideae</taxon>
        <taxon>Cissampelideae</taxon>
        <taxon>Stephania</taxon>
    </lineage>
</organism>
<comment type="caution">
    <text evidence="1">The sequence shown here is derived from an EMBL/GenBank/DDBJ whole genome shotgun (WGS) entry which is preliminary data.</text>
</comment>
<dbReference type="EMBL" id="JBBNAE010000006">
    <property type="protein sequence ID" value="KAK9116152.1"/>
    <property type="molecule type" value="Genomic_DNA"/>
</dbReference>